<proteinExistence type="predicted"/>
<keyword evidence="4 8" id="KW-0418">Kinase</keyword>
<dbReference type="PANTHER" id="PTHR43047:SF9">
    <property type="entry name" value="HISTIDINE KINASE"/>
    <property type="match status" value="1"/>
</dbReference>
<dbReference type="STRING" id="1121001.SAMN02745857_03008"/>
<dbReference type="InterPro" id="IPR036890">
    <property type="entry name" value="HATPase_C_sf"/>
</dbReference>
<sequence length="617" mass="67431">MHILLRFLLVLLLTLTALPAGAAAVHIAALDDYAGPAGGAATLDAVLAADARFHPLARHRPTPDSARWLRIRIANPQALPQSRVLALGVPDLEMLDVYQLDRTGLQQRLSLPYAAPYAARPLAARQLAIPLQLPAGDSTLYLHYRVHGDTPLQAQLTDEASFRTTLGHGDLLNGLVLGMLLVMLGLAATQYLLSQQQAYAYYAVMVALVMAFILQIEGYLFAWLWPAQGRWNQFAPIALQGLAYLGHAAFTVSLFDLRRQQPRLFAAYGVLAAGAVLSMLVRASGGPLWPLVLVSLCYIPLPLLAGWQGWRARQAVAGLFLAGALCVTLCVNLLFGLAVLGVVGGDPFLYPKLGYLLEALFFGAALIHQVQMLQRSHEKHLQARLREAEQLAQVEADKTRLLEQAQQQQLQLAAAGHDLSQPLAALRYGLAALRQHSAAEDISRHLDQSLSHTESLLRELISDARQGYALHAQQLMLEDLLIASLQRYHAQAAAKGLQLRYRPCDAQMLASRVLLERIIDNLLGNAVRYTERGGVLLAVRKRRGMLVLQVFDTGPGISAHLQQRLLAPFTQSGQLAAERQGHGLGLHIVQTLCQQAGYTLQLRSRPGRGSCFSVWLG</sequence>
<evidence type="ECO:0000313" key="9">
    <source>
        <dbReference type="Proteomes" id="UP000192761"/>
    </source>
</evidence>
<dbReference type="InterPro" id="IPR005467">
    <property type="entry name" value="His_kinase_dom"/>
</dbReference>
<keyword evidence="3" id="KW-0808">Transferase</keyword>
<keyword evidence="5" id="KW-0472">Membrane</keyword>
<feature type="chain" id="PRO_5012551668" description="histidine kinase" evidence="6">
    <location>
        <begin position="23"/>
        <end position="617"/>
    </location>
</feature>
<dbReference type="SUPFAM" id="SSF55874">
    <property type="entry name" value="ATPase domain of HSP90 chaperone/DNA topoisomerase II/histidine kinase"/>
    <property type="match status" value="1"/>
</dbReference>
<feature type="transmembrane region" description="Helical" evidence="5">
    <location>
        <begin position="319"/>
        <end position="343"/>
    </location>
</feature>
<keyword evidence="5" id="KW-1133">Transmembrane helix</keyword>
<evidence type="ECO:0000256" key="3">
    <source>
        <dbReference type="ARBA" id="ARBA00022679"/>
    </source>
</evidence>
<dbReference type="PRINTS" id="PR00344">
    <property type="entry name" value="BCTRLSENSOR"/>
</dbReference>
<dbReference type="PROSITE" id="PS50109">
    <property type="entry name" value="HIS_KIN"/>
    <property type="match status" value="1"/>
</dbReference>
<dbReference type="InterPro" id="IPR004358">
    <property type="entry name" value="Sig_transdc_His_kin-like_C"/>
</dbReference>
<evidence type="ECO:0000256" key="5">
    <source>
        <dbReference type="SAM" id="Phobius"/>
    </source>
</evidence>
<feature type="signal peptide" evidence="6">
    <location>
        <begin position="1"/>
        <end position="22"/>
    </location>
</feature>
<dbReference type="OrthoDB" id="567977at2"/>
<dbReference type="InterPro" id="IPR011623">
    <property type="entry name" value="7TMR_DISM_rcpt_extracell_dom1"/>
</dbReference>
<evidence type="ECO:0000313" key="8">
    <source>
        <dbReference type="EMBL" id="SMC27881.1"/>
    </source>
</evidence>
<feature type="transmembrane region" description="Helical" evidence="5">
    <location>
        <begin position="264"/>
        <end position="281"/>
    </location>
</feature>
<comment type="catalytic activity">
    <reaction evidence="1">
        <text>ATP + protein L-histidine = ADP + protein N-phospho-L-histidine.</text>
        <dbReference type="EC" id="2.7.13.3"/>
    </reaction>
</comment>
<organism evidence="8 9">
    <name type="scientific">Andreprevotia lacus DSM 23236</name>
    <dbReference type="NCBI Taxonomy" id="1121001"/>
    <lineage>
        <taxon>Bacteria</taxon>
        <taxon>Pseudomonadati</taxon>
        <taxon>Pseudomonadota</taxon>
        <taxon>Betaproteobacteria</taxon>
        <taxon>Neisseriales</taxon>
        <taxon>Chitinibacteraceae</taxon>
        <taxon>Andreprevotia</taxon>
    </lineage>
</organism>
<keyword evidence="5" id="KW-0812">Transmembrane</keyword>
<dbReference type="GO" id="GO:0009927">
    <property type="term" value="F:histidine phosphotransfer kinase activity"/>
    <property type="evidence" value="ECO:0007669"/>
    <property type="project" value="TreeGrafter"/>
</dbReference>
<feature type="domain" description="Histidine kinase" evidence="7">
    <location>
        <begin position="414"/>
        <end position="617"/>
    </location>
</feature>
<keyword evidence="9" id="KW-1185">Reference proteome</keyword>
<dbReference type="Pfam" id="PF02518">
    <property type="entry name" value="HATPase_c"/>
    <property type="match status" value="1"/>
</dbReference>
<dbReference type="AlphaFoldDB" id="A0A1W1XWG3"/>
<dbReference type="Proteomes" id="UP000192761">
    <property type="component" value="Unassembled WGS sequence"/>
</dbReference>
<gene>
    <name evidence="8" type="ORF">SAMN02745857_03008</name>
</gene>
<dbReference type="InterPro" id="IPR011622">
    <property type="entry name" value="7TMR_DISM_rcpt_extracell_dom2"/>
</dbReference>
<dbReference type="EMBL" id="FWXD01000019">
    <property type="protein sequence ID" value="SMC27881.1"/>
    <property type="molecule type" value="Genomic_DNA"/>
</dbReference>
<dbReference type="Gene3D" id="2.60.40.2380">
    <property type="match status" value="1"/>
</dbReference>
<evidence type="ECO:0000256" key="4">
    <source>
        <dbReference type="ARBA" id="ARBA00022777"/>
    </source>
</evidence>
<dbReference type="Pfam" id="PF07696">
    <property type="entry name" value="7TMR-DISMED2"/>
    <property type="match status" value="1"/>
</dbReference>
<feature type="transmembrane region" description="Helical" evidence="5">
    <location>
        <begin position="237"/>
        <end position="257"/>
    </location>
</feature>
<feature type="transmembrane region" description="Helical" evidence="5">
    <location>
        <begin position="287"/>
        <end position="307"/>
    </location>
</feature>
<keyword evidence="6" id="KW-0732">Signal</keyword>
<protein>
    <recommendedName>
        <fullName evidence="2">histidine kinase</fullName>
        <ecNumber evidence="2">2.7.13.3</ecNumber>
    </recommendedName>
</protein>
<dbReference type="RefSeq" id="WP_084091671.1">
    <property type="nucleotide sequence ID" value="NZ_FWXD01000019.1"/>
</dbReference>
<dbReference type="GO" id="GO:0000155">
    <property type="term" value="F:phosphorelay sensor kinase activity"/>
    <property type="evidence" value="ECO:0007669"/>
    <property type="project" value="TreeGrafter"/>
</dbReference>
<evidence type="ECO:0000256" key="1">
    <source>
        <dbReference type="ARBA" id="ARBA00000085"/>
    </source>
</evidence>
<dbReference type="Pfam" id="PF07695">
    <property type="entry name" value="7TMR-DISM_7TM"/>
    <property type="match status" value="1"/>
</dbReference>
<evidence type="ECO:0000256" key="2">
    <source>
        <dbReference type="ARBA" id="ARBA00012438"/>
    </source>
</evidence>
<accession>A0A1W1XWG3</accession>
<dbReference type="SMART" id="SM00387">
    <property type="entry name" value="HATPase_c"/>
    <property type="match status" value="1"/>
</dbReference>
<reference evidence="8 9" key="1">
    <citation type="submission" date="2017-04" db="EMBL/GenBank/DDBJ databases">
        <authorList>
            <person name="Afonso C.L."/>
            <person name="Miller P.J."/>
            <person name="Scott M.A."/>
            <person name="Spackman E."/>
            <person name="Goraichik I."/>
            <person name="Dimitrov K.M."/>
            <person name="Suarez D.L."/>
            <person name="Swayne D.E."/>
        </authorList>
    </citation>
    <scope>NUCLEOTIDE SEQUENCE [LARGE SCALE GENOMIC DNA]</scope>
    <source>
        <strain evidence="8 9">DSM 23236</strain>
    </source>
</reference>
<dbReference type="InterPro" id="IPR003594">
    <property type="entry name" value="HATPase_dom"/>
</dbReference>
<dbReference type="PANTHER" id="PTHR43047">
    <property type="entry name" value="TWO-COMPONENT HISTIDINE PROTEIN KINASE"/>
    <property type="match status" value="1"/>
</dbReference>
<evidence type="ECO:0000256" key="6">
    <source>
        <dbReference type="SAM" id="SignalP"/>
    </source>
</evidence>
<dbReference type="GO" id="GO:0005886">
    <property type="term" value="C:plasma membrane"/>
    <property type="evidence" value="ECO:0007669"/>
    <property type="project" value="TreeGrafter"/>
</dbReference>
<name>A0A1W1XWG3_9NEIS</name>
<dbReference type="EC" id="2.7.13.3" evidence="2"/>
<feature type="transmembrane region" description="Helical" evidence="5">
    <location>
        <begin position="171"/>
        <end position="193"/>
    </location>
</feature>
<feature type="transmembrane region" description="Helical" evidence="5">
    <location>
        <begin position="200"/>
        <end position="225"/>
    </location>
</feature>
<dbReference type="Gene3D" id="3.30.565.10">
    <property type="entry name" value="Histidine kinase-like ATPase, C-terminal domain"/>
    <property type="match status" value="1"/>
</dbReference>
<evidence type="ECO:0000259" key="7">
    <source>
        <dbReference type="PROSITE" id="PS50109"/>
    </source>
</evidence>